<evidence type="ECO:0000256" key="1">
    <source>
        <dbReference type="ARBA" id="ARBA00023015"/>
    </source>
</evidence>
<sequence>MNEKIRIKDIAERAGVSVGTVDRVLHNRSKVSKEALAKVQKALSEMNYQPNVYASALAYNRSYTFHCIIPKHSREEYWEEIELGIKKATEQQRDFRVEAQLMYYNRLDPDSFVKIHKECLQQKPDGVILVPPTLELTQPFADELHAAKIPFILLDSNMPEVQPLSFYGLDSVQSGKFAARMFMLLAHAEPAVMLMKQTINGRVLNRQQENREVGFRAYMKEHFQNTEIIDLNLPLRLNQKHHELILEKTFNEHPEIRHIITLNSKASIVGNYLHKTSRNDVQIMGYDMTNRNAECLRRGNISFIITQHAYQQGFLSIDTLFKAIVLKKKVRQANYMPIDLITKENIDFYHRTLL</sequence>
<dbReference type="Proteomes" id="UP000016023">
    <property type="component" value="Unassembled WGS sequence"/>
</dbReference>
<dbReference type="RefSeq" id="WP_006951477.1">
    <property type="nucleotide sequence ID" value="NZ_JH594521.1"/>
</dbReference>
<dbReference type="CDD" id="cd01392">
    <property type="entry name" value="HTH_LacI"/>
    <property type="match status" value="1"/>
</dbReference>
<dbReference type="Gene3D" id="3.40.50.2300">
    <property type="match status" value="2"/>
</dbReference>
<dbReference type="PANTHER" id="PTHR30146:SF144">
    <property type="entry name" value="LACI-FAMILY TRANSCRIPTION REGULATOR"/>
    <property type="match status" value="1"/>
</dbReference>
<dbReference type="PROSITE" id="PS00356">
    <property type="entry name" value="HTH_LACI_1"/>
    <property type="match status" value="1"/>
</dbReference>
<evidence type="ECO:0000259" key="4">
    <source>
        <dbReference type="PROSITE" id="PS50932"/>
    </source>
</evidence>
<dbReference type="SUPFAM" id="SSF47413">
    <property type="entry name" value="lambda repressor-like DNA-binding domains"/>
    <property type="match status" value="1"/>
</dbReference>
<evidence type="ECO:0000256" key="3">
    <source>
        <dbReference type="ARBA" id="ARBA00023163"/>
    </source>
</evidence>
<proteinExistence type="predicted"/>
<evidence type="ECO:0000313" key="5">
    <source>
        <dbReference type="EMBL" id="EHO73447.1"/>
    </source>
</evidence>
<dbReference type="InterPro" id="IPR025997">
    <property type="entry name" value="SBP_2_dom"/>
</dbReference>
<evidence type="ECO:0000256" key="2">
    <source>
        <dbReference type="ARBA" id="ARBA00023125"/>
    </source>
</evidence>
<dbReference type="PATRIC" id="fig|883158.3.peg.473"/>
<dbReference type="InterPro" id="IPR000843">
    <property type="entry name" value="HTH_LacI"/>
</dbReference>
<feature type="domain" description="HTH lacI-type" evidence="4">
    <location>
        <begin position="5"/>
        <end position="59"/>
    </location>
</feature>
<dbReference type="EMBL" id="AGWK01000017">
    <property type="protein sequence ID" value="EHO73447.1"/>
    <property type="molecule type" value="Genomic_DNA"/>
</dbReference>
<dbReference type="STRING" id="883158.HMPREF9140_00463"/>
<dbReference type="GO" id="GO:0003700">
    <property type="term" value="F:DNA-binding transcription factor activity"/>
    <property type="evidence" value="ECO:0007669"/>
    <property type="project" value="TreeGrafter"/>
</dbReference>
<dbReference type="Gene3D" id="1.10.260.40">
    <property type="entry name" value="lambda repressor-like DNA-binding domains"/>
    <property type="match status" value="1"/>
</dbReference>
<dbReference type="InterPro" id="IPR010982">
    <property type="entry name" value="Lambda_DNA-bd_dom_sf"/>
</dbReference>
<keyword evidence="3" id="KW-0804">Transcription</keyword>
<dbReference type="PROSITE" id="PS50932">
    <property type="entry name" value="HTH_LACI_2"/>
    <property type="match status" value="1"/>
</dbReference>
<protein>
    <recommendedName>
        <fullName evidence="4">HTH lacI-type domain-containing protein</fullName>
    </recommendedName>
</protein>
<evidence type="ECO:0000313" key="6">
    <source>
        <dbReference type="Proteomes" id="UP000016023"/>
    </source>
</evidence>
<dbReference type="GO" id="GO:0000976">
    <property type="term" value="F:transcription cis-regulatory region binding"/>
    <property type="evidence" value="ECO:0007669"/>
    <property type="project" value="TreeGrafter"/>
</dbReference>
<keyword evidence="6" id="KW-1185">Reference proteome</keyword>
<dbReference type="CDD" id="cd06307">
    <property type="entry name" value="PBP1_sugar_binding"/>
    <property type="match status" value="1"/>
</dbReference>
<dbReference type="Pfam" id="PF13407">
    <property type="entry name" value="Peripla_BP_4"/>
    <property type="match status" value="1"/>
</dbReference>
<accession>H1Q0M5</accession>
<keyword evidence="2" id="KW-0238">DNA-binding</keyword>
<gene>
    <name evidence="5" type="ORF">HMPREF9140_00463</name>
</gene>
<dbReference type="InterPro" id="IPR028082">
    <property type="entry name" value="Peripla_BP_I"/>
</dbReference>
<comment type="caution">
    <text evidence="5">The sequence shown here is derived from an EMBL/GenBank/DDBJ whole genome shotgun (WGS) entry which is preliminary data.</text>
</comment>
<dbReference type="Pfam" id="PF00356">
    <property type="entry name" value="LacI"/>
    <property type="match status" value="1"/>
</dbReference>
<dbReference type="SMART" id="SM00354">
    <property type="entry name" value="HTH_LACI"/>
    <property type="match status" value="1"/>
</dbReference>
<dbReference type="AlphaFoldDB" id="H1Q0M5"/>
<dbReference type="HOGENOM" id="CLU_037628_0_1_10"/>
<name>H1Q0M5_9BACT</name>
<dbReference type="PANTHER" id="PTHR30146">
    <property type="entry name" value="LACI-RELATED TRANSCRIPTIONAL REPRESSOR"/>
    <property type="match status" value="1"/>
</dbReference>
<dbReference type="eggNOG" id="COG1609">
    <property type="taxonomic scope" value="Bacteria"/>
</dbReference>
<keyword evidence="1" id="KW-0805">Transcription regulation</keyword>
<reference evidence="5 6" key="1">
    <citation type="submission" date="2011-12" db="EMBL/GenBank/DDBJ databases">
        <title>The Genome Sequence of Prevotella micans F0438.</title>
        <authorList>
            <consortium name="The Broad Institute Genome Sequencing Platform"/>
            <person name="Earl A."/>
            <person name="Ward D."/>
            <person name="Feldgarden M."/>
            <person name="Gevers D."/>
            <person name="Izard J."/>
            <person name="Baranova O.V."/>
            <person name="Blanton J.M."/>
            <person name="Wade W.G."/>
            <person name="Dewhirst F.E."/>
            <person name="Young S.K."/>
            <person name="Zeng Q."/>
            <person name="Gargeya S."/>
            <person name="Fitzgerald M."/>
            <person name="Haas B."/>
            <person name="Abouelleil A."/>
            <person name="Alvarado L."/>
            <person name="Arachchi H.M."/>
            <person name="Berlin A."/>
            <person name="Chapman S.B."/>
            <person name="Gearin G."/>
            <person name="Goldberg J."/>
            <person name="Griggs A."/>
            <person name="Gujja S."/>
            <person name="Hansen M."/>
            <person name="Heiman D."/>
            <person name="Howarth C."/>
            <person name="Larimer J."/>
            <person name="Lui A."/>
            <person name="MacDonald P.J.P."/>
            <person name="McCowen C."/>
            <person name="Montmayeur A."/>
            <person name="Murphy C."/>
            <person name="Neiman D."/>
            <person name="Pearson M."/>
            <person name="Priest M."/>
            <person name="Roberts A."/>
            <person name="Saif S."/>
            <person name="Shea T."/>
            <person name="Sisk P."/>
            <person name="Stolte C."/>
            <person name="Sykes S."/>
            <person name="Wortman J."/>
            <person name="Nusbaum C."/>
            <person name="Birren B."/>
        </authorList>
    </citation>
    <scope>NUCLEOTIDE SEQUENCE [LARGE SCALE GENOMIC DNA]</scope>
    <source>
        <strain evidence="5 6">F0438</strain>
    </source>
</reference>
<dbReference type="SUPFAM" id="SSF53822">
    <property type="entry name" value="Periplasmic binding protein-like I"/>
    <property type="match status" value="1"/>
</dbReference>
<organism evidence="5 6">
    <name type="scientific">Prevotella micans F0438</name>
    <dbReference type="NCBI Taxonomy" id="883158"/>
    <lineage>
        <taxon>Bacteria</taxon>
        <taxon>Pseudomonadati</taxon>
        <taxon>Bacteroidota</taxon>
        <taxon>Bacteroidia</taxon>
        <taxon>Bacteroidales</taxon>
        <taxon>Prevotellaceae</taxon>
        <taxon>Prevotella</taxon>
    </lineage>
</organism>